<dbReference type="InterPro" id="IPR038987">
    <property type="entry name" value="MoeA-like"/>
</dbReference>
<name>A0A7Y0L2P0_9FIRM</name>
<dbReference type="EC" id="2.10.1.1" evidence="4 9"/>
<dbReference type="NCBIfam" id="NF045515">
    <property type="entry name" value="Glp_gephyrin"/>
    <property type="match status" value="1"/>
</dbReference>
<dbReference type="UniPathway" id="UPA00344"/>
<evidence type="ECO:0000256" key="5">
    <source>
        <dbReference type="ARBA" id="ARBA00021108"/>
    </source>
</evidence>
<sequence>MSYISVDEARALLLARISTALRRTDTPLNEALGRVLADDIQAPSDWPPFSRAAMDGYAFRSANTPGTFQVVGTLYAGAVWTKPLMPGEALRIMTGAPIPEGADTVLEQERVTEGPVIAVLNQVRPGRNIMVRGHEYRLGDPVIPAGTRLGPLDVGQLAALGIDRVPTVLPPRVTVLSTGDEVASTTVRPLKPGQIYDANGALLAALYAETFGCRVRRLHVPDQKRRLIAALEKVAPASDLIITTGGVSVGAHDYIPTLMEDRYQRLFWRVDMHPGKAAAAALVHDGTIWLGLSGNPGAMLTEWYLLVAPITAQIAGWSWPERRVRGRLARPYSKPTRETRYLKAHFRRDPEGLWFDLIDNQSSDAIRSFRDADGLVIVPHESPALPAETELEALVLPFHRSRPSVLVETD</sequence>
<evidence type="ECO:0000313" key="12">
    <source>
        <dbReference type="Proteomes" id="UP000533476"/>
    </source>
</evidence>
<dbReference type="Gene3D" id="2.170.190.11">
    <property type="entry name" value="Molybdopterin biosynthesis moea protein, domain 3"/>
    <property type="match status" value="1"/>
</dbReference>
<dbReference type="GO" id="GO:0006777">
    <property type="term" value="P:Mo-molybdopterin cofactor biosynthetic process"/>
    <property type="evidence" value="ECO:0007669"/>
    <property type="project" value="UniProtKB-UniRule"/>
</dbReference>
<evidence type="ECO:0000256" key="8">
    <source>
        <dbReference type="ARBA" id="ARBA00047317"/>
    </source>
</evidence>
<dbReference type="RefSeq" id="WP_169097858.1">
    <property type="nucleotide sequence ID" value="NZ_JABBVZ010000015.1"/>
</dbReference>
<dbReference type="NCBIfam" id="TIGR00177">
    <property type="entry name" value="molyb_syn"/>
    <property type="match status" value="1"/>
</dbReference>
<keyword evidence="12" id="KW-1185">Reference proteome</keyword>
<gene>
    <name evidence="11" type="ORF">HIJ39_06355</name>
</gene>
<keyword evidence="7 9" id="KW-0501">Molybdenum cofactor biosynthesis</keyword>
<feature type="domain" description="MoaB/Mog" evidence="10">
    <location>
        <begin position="174"/>
        <end position="313"/>
    </location>
</feature>
<comment type="cofactor">
    <cofactor evidence="9">
        <name>Mg(2+)</name>
        <dbReference type="ChEBI" id="CHEBI:18420"/>
    </cofactor>
</comment>
<dbReference type="Proteomes" id="UP000533476">
    <property type="component" value="Unassembled WGS sequence"/>
</dbReference>
<evidence type="ECO:0000259" key="10">
    <source>
        <dbReference type="SMART" id="SM00852"/>
    </source>
</evidence>
<proteinExistence type="inferred from homology"/>
<comment type="function">
    <text evidence="1 9">Catalyzes the insertion of molybdate into adenylated molybdopterin with the concomitant release of AMP.</text>
</comment>
<dbReference type="SUPFAM" id="SSF53218">
    <property type="entry name" value="Molybdenum cofactor biosynthesis proteins"/>
    <property type="match status" value="1"/>
</dbReference>
<keyword evidence="6 9" id="KW-0500">Molybdenum</keyword>
<dbReference type="GO" id="GO:0046872">
    <property type="term" value="F:metal ion binding"/>
    <property type="evidence" value="ECO:0007669"/>
    <property type="project" value="UniProtKB-UniRule"/>
</dbReference>
<dbReference type="CDD" id="cd00887">
    <property type="entry name" value="MoeA"/>
    <property type="match status" value="1"/>
</dbReference>
<keyword evidence="9" id="KW-0479">Metal-binding</keyword>
<evidence type="ECO:0000256" key="2">
    <source>
        <dbReference type="ARBA" id="ARBA00005046"/>
    </source>
</evidence>
<dbReference type="PANTHER" id="PTHR10192:SF5">
    <property type="entry name" value="GEPHYRIN"/>
    <property type="match status" value="1"/>
</dbReference>
<dbReference type="SUPFAM" id="SSF63867">
    <property type="entry name" value="MoeA C-terminal domain-like"/>
    <property type="match status" value="1"/>
</dbReference>
<evidence type="ECO:0000256" key="1">
    <source>
        <dbReference type="ARBA" id="ARBA00002901"/>
    </source>
</evidence>
<evidence type="ECO:0000256" key="3">
    <source>
        <dbReference type="ARBA" id="ARBA00010763"/>
    </source>
</evidence>
<dbReference type="EMBL" id="JABBVZ010000015">
    <property type="protein sequence ID" value="NMP21973.1"/>
    <property type="molecule type" value="Genomic_DNA"/>
</dbReference>
<protein>
    <recommendedName>
        <fullName evidence="5 9">Molybdopterin molybdenumtransferase</fullName>
        <ecNumber evidence="4 9">2.10.1.1</ecNumber>
    </recommendedName>
</protein>
<dbReference type="Gene3D" id="3.40.980.10">
    <property type="entry name" value="MoaB/Mog-like domain"/>
    <property type="match status" value="1"/>
</dbReference>
<keyword evidence="9 11" id="KW-0808">Transferase</keyword>
<comment type="pathway">
    <text evidence="2 9">Cofactor biosynthesis; molybdopterin biosynthesis.</text>
</comment>
<dbReference type="Gene3D" id="2.40.340.10">
    <property type="entry name" value="MoeA, C-terminal, domain IV"/>
    <property type="match status" value="1"/>
</dbReference>
<comment type="catalytic activity">
    <reaction evidence="8">
        <text>adenylyl-molybdopterin + molybdate = Mo-molybdopterin + AMP + H(+)</text>
        <dbReference type="Rhea" id="RHEA:35047"/>
        <dbReference type="ChEBI" id="CHEBI:15378"/>
        <dbReference type="ChEBI" id="CHEBI:36264"/>
        <dbReference type="ChEBI" id="CHEBI:62727"/>
        <dbReference type="ChEBI" id="CHEBI:71302"/>
        <dbReference type="ChEBI" id="CHEBI:456215"/>
        <dbReference type="EC" id="2.10.1.1"/>
    </reaction>
</comment>
<dbReference type="AlphaFoldDB" id="A0A7Y0L2P0"/>
<dbReference type="InterPro" id="IPR036135">
    <property type="entry name" value="MoeA_linker/N_sf"/>
</dbReference>
<dbReference type="InterPro" id="IPR001453">
    <property type="entry name" value="MoaB/Mog_dom"/>
</dbReference>
<evidence type="ECO:0000256" key="9">
    <source>
        <dbReference type="RuleBase" id="RU365090"/>
    </source>
</evidence>
<dbReference type="Pfam" id="PF00994">
    <property type="entry name" value="MoCF_biosynth"/>
    <property type="match status" value="1"/>
</dbReference>
<comment type="caution">
    <text evidence="11">The sequence shown here is derived from an EMBL/GenBank/DDBJ whole genome shotgun (WGS) entry which is preliminary data.</text>
</comment>
<reference evidence="11 12" key="1">
    <citation type="submission" date="2020-04" db="EMBL/GenBank/DDBJ databases">
        <authorList>
            <person name="Zhang R."/>
            <person name="Schippers A."/>
        </authorList>
    </citation>
    <scope>NUCLEOTIDE SEQUENCE [LARGE SCALE GENOMIC DNA]</scope>
    <source>
        <strain evidence="11 12">DSM 109850</strain>
    </source>
</reference>
<evidence type="ECO:0000256" key="7">
    <source>
        <dbReference type="ARBA" id="ARBA00023150"/>
    </source>
</evidence>
<dbReference type="GO" id="GO:0061599">
    <property type="term" value="F:molybdopterin molybdotransferase activity"/>
    <property type="evidence" value="ECO:0007669"/>
    <property type="project" value="UniProtKB-UniRule"/>
</dbReference>
<evidence type="ECO:0000256" key="6">
    <source>
        <dbReference type="ARBA" id="ARBA00022505"/>
    </source>
</evidence>
<accession>A0A7Y0L2P0</accession>
<organism evidence="11 12">
    <name type="scientific">Sulfobacillus harzensis</name>
    <dbReference type="NCBI Taxonomy" id="2729629"/>
    <lineage>
        <taxon>Bacteria</taxon>
        <taxon>Bacillati</taxon>
        <taxon>Bacillota</taxon>
        <taxon>Clostridia</taxon>
        <taxon>Eubacteriales</taxon>
        <taxon>Clostridiales Family XVII. Incertae Sedis</taxon>
        <taxon>Sulfobacillus</taxon>
    </lineage>
</organism>
<dbReference type="SUPFAM" id="SSF63882">
    <property type="entry name" value="MoeA N-terminal region -like"/>
    <property type="match status" value="1"/>
</dbReference>
<dbReference type="PANTHER" id="PTHR10192">
    <property type="entry name" value="MOLYBDOPTERIN BIOSYNTHESIS PROTEIN"/>
    <property type="match status" value="1"/>
</dbReference>
<dbReference type="InterPro" id="IPR036688">
    <property type="entry name" value="MoeA_C_domain_IV_sf"/>
</dbReference>
<evidence type="ECO:0000256" key="4">
    <source>
        <dbReference type="ARBA" id="ARBA00013269"/>
    </source>
</evidence>
<dbReference type="FunFam" id="2.170.190.11:FF:000001">
    <property type="entry name" value="Molybdopterin molybdenumtransferase"/>
    <property type="match status" value="1"/>
</dbReference>
<keyword evidence="9" id="KW-0460">Magnesium</keyword>
<dbReference type="Pfam" id="PF03454">
    <property type="entry name" value="MoeA_C"/>
    <property type="match status" value="1"/>
</dbReference>
<dbReference type="Gene3D" id="3.90.105.10">
    <property type="entry name" value="Molybdopterin biosynthesis moea protein, domain 2"/>
    <property type="match status" value="1"/>
</dbReference>
<dbReference type="InterPro" id="IPR036425">
    <property type="entry name" value="MoaB/Mog-like_dom_sf"/>
</dbReference>
<dbReference type="InterPro" id="IPR005110">
    <property type="entry name" value="MoeA_linker/N"/>
</dbReference>
<dbReference type="Pfam" id="PF03453">
    <property type="entry name" value="MoeA_N"/>
    <property type="match status" value="1"/>
</dbReference>
<evidence type="ECO:0000313" key="11">
    <source>
        <dbReference type="EMBL" id="NMP21973.1"/>
    </source>
</evidence>
<comment type="similarity">
    <text evidence="3 9">Belongs to the MoeA family.</text>
</comment>
<dbReference type="GO" id="GO:0005829">
    <property type="term" value="C:cytosol"/>
    <property type="evidence" value="ECO:0007669"/>
    <property type="project" value="TreeGrafter"/>
</dbReference>
<dbReference type="SMART" id="SM00852">
    <property type="entry name" value="MoCF_biosynth"/>
    <property type="match status" value="1"/>
</dbReference>
<dbReference type="InterPro" id="IPR005111">
    <property type="entry name" value="MoeA_C_domain_IV"/>
</dbReference>